<dbReference type="EMBL" id="MU266375">
    <property type="protein sequence ID" value="KAH7926915.1"/>
    <property type="molecule type" value="Genomic_DNA"/>
</dbReference>
<accession>A0ACB8BP48</accession>
<proteinExistence type="predicted"/>
<dbReference type="Proteomes" id="UP000790709">
    <property type="component" value="Unassembled WGS sequence"/>
</dbReference>
<comment type="caution">
    <text evidence="1">The sequence shown here is derived from an EMBL/GenBank/DDBJ whole genome shotgun (WGS) entry which is preliminary data.</text>
</comment>
<evidence type="ECO:0000313" key="1">
    <source>
        <dbReference type="EMBL" id="KAH7926915.1"/>
    </source>
</evidence>
<gene>
    <name evidence="1" type="ORF">BV22DRAFT_1118584</name>
</gene>
<name>A0ACB8BP48_9AGAM</name>
<keyword evidence="2" id="KW-1185">Reference proteome</keyword>
<evidence type="ECO:0000313" key="2">
    <source>
        <dbReference type="Proteomes" id="UP000790709"/>
    </source>
</evidence>
<sequence>MTQKDTPKNKQGKRDKKQASSLDVNAGVMAKSHSLRIQRSSPPRRASGKEIANGPRLRNVIVFGESGVGKSSLINLIAEKPVAKTSSDAVGCTFGHVSYPMEIEGETYMLWDTAGLDEGTSGTIPAAKAEEQLRIFLRGLTPNGIDLLIYCVRGTRIRKALLRNYTIFYSAICRKKVPVVLVVTGLENSEGDMEEWWVTNERELRKHRMYFVGHACVTTLSAESTAHPILLARREKSRQAVQELIVKTSRNDPWKADGDNWMKKAIPGVLPLLNMKWDGQRQSVPIVVVWNPVQQVPNTQIAPGICGKVKAFTLHTDIRPYKFYPVFSPDSSELKSNKDNTVEGDADLLIFYIQRDKPDIHWQEMLQSFSDTYGGEMTPVIIVLTGIDSQQSLEDWRKDLSDTQPGGTVVANATFTYYPHDDSAKKSREEAGQRLMRLIDERCLDTASLRVGWVLKWMRFFRKDSLPPKKRAEKALSRSQIRMNTL</sequence>
<reference evidence="1" key="1">
    <citation type="journal article" date="2021" name="New Phytol.">
        <title>Evolutionary innovations through gain and loss of genes in the ectomycorrhizal Boletales.</title>
        <authorList>
            <person name="Wu G."/>
            <person name="Miyauchi S."/>
            <person name="Morin E."/>
            <person name="Kuo A."/>
            <person name="Drula E."/>
            <person name="Varga T."/>
            <person name="Kohler A."/>
            <person name="Feng B."/>
            <person name="Cao Y."/>
            <person name="Lipzen A."/>
            <person name="Daum C."/>
            <person name="Hundley H."/>
            <person name="Pangilinan J."/>
            <person name="Johnson J."/>
            <person name="Barry K."/>
            <person name="LaButti K."/>
            <person name="Ng V."/>
            <person name="Ahrendt S."/>
            <person name="Min B."/>
            <person name="Choi I.G."/>
            <person name="Park H."/>
            <person name="Plett J.M."/>
            <person name="Magnuson J."/>
            <person name="Spatafora J.W."/>
            <person name="Nagy L.G."/>
            <person name="Henrissat B."/>
            <person name="Grigoriev I.V."/>
            <person name="Yang Z.L."/>
            <person name="Xu J."/>
            <person name="Martin F.M."/>
        </authorList>
    </citation>
    <scope>NUCLEOTIDE SEQUENCE</scope>
    <source>
        <strain evidence="1">KUC20120723A-06</strain>
    </source>
</reference>
<organism evidence="1 2">
    <name type="scientific">Leucogyrophana mollusca</name>
    <dbReference type="NCBI Taxonomy" id="85980"/>
    <lineage>
        <taxon>Eukaryota</taxon>
        <taxon>Fungi</taxon>
        <taxon>Dikarya</taxon>
        <taxon>Basidiomycota</taxon>
        <taxon>Agaricomycotina</taxon>
        <taxon>Agaricomycetes</taxon>
        <taxon>Agaricomycetidae</taxon>
        <taxon>Boletales</taxon>
        <taxon>Boletales incertae sedis</taxon>
        <taxon>Leucogyrophana</taxon>
    </lineage>
</organism>
<keyword evidence="1" id="KW-0378">Hydrolase</keyword>
<protein>
    <submittedName>
        <fullName evidence="1">P-loop containing nucleoside triphosphate hydrolase protein</fullName>
    </submittedName>
</protein>